<comment type="caution">
    <text evidence="3">The sequence shown here is derived from an EMBL/GenBank/DDBJ whole genome shotgun (WGS) entry which is preliminary data.</text>
</comment>
<dbReference type="GO" id="GO:0000731">
    <property type="term" value="P:DNA synthesis involved in DNA repair"/>
    <property type="evidence" value="ECO:0007669"/>
    <property type="project" value="TreeGrafter"/>
</dbReference>
<dbReference type="AlphaFoldDB" id="A0A2W7QZR6"/>
<dbReference type="EMBL" id="QKZT01000005">
    <property type="protein sequence ID" value="PZX54038.1"/>
    <property type="molecule type" value="Genomic_DNA"/>
</dbReference>
<protein>
    <submittedName>
        <fullName evidence="3">DNA sulfur modification protein DndD</fullName>
    </submittedName>
</protein>
<sequence length="712" mass="82757">MIIKEITIENFRSYYGVNTIKFNDGLLIFIGDNGDGKTTFFEALEWLFDTSKQNLDSRLISEKKIAELPEFENDILRVSMIFDHDGEKIVEKSFSFAKNNDNVIKTSDFQFKGYQNEGAERTPIQGGVLLDRCFETAIRKYCLFKGEENLNVFNNPDALNYLIETFSNIRQFEPYFNGEDDNSSFTDYAEHQSRKAFEKAMKSDKQNSQQERELSYELEELRRKLGDVKQRLRNNRENATNYSSKLDEIENSKEASELLKGINERLKSLREKQRKIENFISEDYSIKLLDEMWILSGFQSIFDEFQQKVSVFSKTKRKLEREEDKLKGKQELAKEFSEGIIPLSPNIPDKISMQEMIKDEFCKVCGREAKEGTEAFDFMVKKLNSLIESQKPTEKEAEKALFPNNFLRELEQKSNNLEYTQAEVNSLTNTIKENIAFNEARKAESNKIQESILIEEENKKKLLAQNDGLTEVQLQNAYENIKNWWDYKSQAERQIVVLGIEETQLEQKLESVQEKYDALARGSVADTYRKIHKAFDSIKNAFKNSKEKNTRDFLNQLEDKANQYLKRLNIDGFYGIIRLIKSPDGSARIALQDRNDTFISSPNQALKTTMYMAVLFAVSDLTALKRENDYPLIFDAPTSSFSPQKESDFFKVIADINKQCIIFTKSFLTEEGALENSKIEAQNCTIYRMEKHRPFNNLDLSTIQTRITLIKE</sequence>
<dbReference type="InterPro" id="IPR027417">
    <property type="entry name" value="P-loop_NTPase"/>
</dbReference>
<proteinExistence type="predicted"/>
<dbReference type="PANTHER" id="PTHR32182:SF22">
    <property type="entry name" value="ATP-DEPENDENT ENDONUCLEASE, OLD FAMILY-RELATED"/>
    <property type="match status" value="1"/>
</dbReference>
<dbReference type="Proteomes" id="UP000248882">
    <property type="component" value="Unassembled WGS sequence"/>
</dbReference>
<keyword evidence="4" id="KW-1185">Reference proteome</keyword>
<dbReference type="Pfam" id="PF13476">
    <property type="entry name" value="AAA_23"/>
    <property type="match status" value="1"/>
</dbReference>
<keyword evidence="1" id="KW-0175">Coiled coil</keyword>
<feature type="domain" description="Rad50/SbcC-type AAA" evidence="2">
    <location>
        <begin position="5"/>
        <end position="271"/>
    </location>
</feature>
<evidence type="ECO:0000313" key="3">
    <source>
        <dbReference type="EMBL" id="PZX54038.1"/>
    </source>
</evidence>
<accession>A0A2W7QZR6</accession>
<organism evidence="3 4">
    <name type="scientific">Algoriphagus chordae</name>
    <dbReference type="NCBI Taxonomy" id="237019"/>
    <lineage>
        <taxon>Bacteria</taxon>
        <taxon>Pseudomonadati</taxon>
        <taxon>Bacteroidota</taxon>
        <taxon>Cytophagia</taxon>
        <taxon>Cytophagales</taxon>
        <taxon>Cyclobacteriaceae</taxon>
        <taxon>Algoriphagus</taxon>
    </lineage>
</organism>
<name>A0A2W7QZR6_9BACT</name>
<dbReference type="GO" id="GO:0006302">
    <property type="term" value="P:double-strand break repair"/>
    <property type="evidence" value="ECO:0007669"/>
    <property type="project" value="InterPro"/>
</dbReference>
<dbReference type="PANTHER" id="PTHR32182">
    <property type="entry name" value="DNA REPLICATION AND REPAIR PROTEIN RECF"/>
    <property type="match status" value="1"/>
</dbReference>
<feature type="coiled-coil region" evidence="1">
    <location>
        <begin position="211"/>
        <end position="272"/>
    </location>
</feature>
<gene>
    <name evidence="3" type="ORF">LV85_01377</name>
</gene>
<dbReference type="SUPFAM" id="SSF52540">
    <property type="entry name" value="P-loop containing nucleoside triphosphate hydrolases"/>
    <property type="match status" value="1"/>
</dbReference>
<evidence type="ECO:0000313" key="4">
    <source>
        <dbReference type="Proteomes" id="UP000248882"/>
    </source>
</evidence>
<dbReference type="OrthoDB" id="9795626at2"/>
<dbReference type="GO" id="GO:0016887">
    <property type="term" value="F:ATP hydrolysis activity"/>
    <property type="evidence" value="ECO:0007669"/>
    <property type="project" value="InterPro"/>
</dbReference>
<reference evidence="3 4" key="1">
    <citation type="submission" date="2018-06" db="EMBL/GenBank/DDBJ databases">
        <title>Genomic Encyclopedia of Archaeal and Bacterial Type Strains, Phase II (KMG-II): from individual species to whole genera.</title>
        <authorList>
            <person name="Goeker M."/>
        </authorList>
    </citation>
    <scope>NUCLEOTIDE SEQUENCE [LARGE SCALE GENOMIC DNA]</scope>
    <source>
        <strain evidence="3 4">DSM 19830</strain>
    </source>
</reference>
<dbReference type="RefSeq" id="WP_111317456.1">
    <property type="nucleotide sequence ID" value="NZ_QKZT01000005.1"/>
</dbReference>
<evidence type="ECO:0000256" key="1">
    <source>
        <dbReference type="SAM" id="Coils"/>
    </source>
</evidence>
<evidence type="ECO:0000259" key="2">
    <source>
        <dbReference type="Pfam" id="PF13476"/>
    </source>
</evidence>
<dbReference type="Gene3D" id="3.40.50.300">
    <property type="entry name" value="P-loop containing nucleotide triphosphate hydrolases"/>
    <property type="match status" value="2"/>
</dbReference>
<dbReference type="InterPro" id="IPR038729">
    <property type="entry name" value="Rad50/SbcC_AAA"/>
</dbReference>